<reference evidence="1" key="1">
    <citation type="submission" date="2022-11" db="EMBL/GenBank/DDBJ databases">
        <authorList>
            <person name="Petersen C."/>
        </authorList>
    </citation>
    <scope>NUCLEOTIDE SEQUENCE</scope>
    <source>
        <strain evidence="1">IBT 20477</strain>
    </source>
</reference>
<dbReference type="EMBL" id="JAPQKQ010000003">
    <property type="protein sequence ID" value="KAJ5202289.1"/>
    <property type="molecule type" value="Genomic_DNA"/>
</dbReference>
<gene>
    <name evidence="1" type="ORF">N7449_004368</name>
</gene>
<keyword evidence="2" id="KW-1185">Reference proteome</keyword>
<comment type="caution">
    <text evidence="1">The sequence shown here is derived from an EMBL/GenBank/DDBJ whole genome shotgun (WGS) entry which is preliminary data.</text>
</comment>
<organism evidence="1 2">
    <name type="scientific">Penicillium cf. viridicatum</name>
    <dbReference type="NCBI Taxonomy" id="2972119"/>
    <lineage>
        <taxon>Eukaryota</taxon>
        <taxon>Fungi</taxon>
        <taxon>Dikarya</taxon>
        <taxon>Ascomycota</taxon>
        <taxon>Pezizomycotina</taxon>
        <taxon>Eurotiomycetes</taxon>
        <taxon>Eurotiomycetidae</taxon>
        <taxon>Eurotiales</taxon>
        <taxon>Aspergillaceae</taxon>
        <taxon>Penicillium</taxon>
    </lineage>
</organism>
<dbReference type="OrthoDB" id="5242705at2759"/>
<sequence length="119" mass="13682">MIEAFIYRNVTGYTDTKNDRFGCAIRNVANAMSKSFHNGREANIAVRWQWLTLPLLVWLLSAVTWLGTEWKTHRGKLQKWSDNPLPLLFLYRGGEDSRSVEVQGLSGQAYERRAKSIHA</sequence>
<dbReference type="AlphaFoldDB" id="A0A9W9MJ55"/>
<reference evidence="1" key="2">
    <citation type="journal article" date="2023" name="IMA Fungus">
        <title>Comparative genomic study of the Penicillium genus elucidates a diverse pangenome and 15 lateral gene transfer events.</title>
        <authorList>
            <person name="Petersen C."/>
            <person name="Sorensen T."/>
            <person name="Nielsen M.R."/>
            <person name="Sondergaard T.E."/>
            <person name="Sorensen J.L."/>
            <person name="Fitzpatrick D.A."/>
            <person name="Frisvad J.C."/>
            <person name="Nielsen K.L."/>
        </authorList>
    </citation>
    <scope>NUCLEOTIDE SEQUENCE</scope>
    <source>
        <strain evidence="1">IBT 20477</strain>
    </source>
</reference>
<evidence type="ECO:0000313" key="2">
    <source>
        <dbReference type="Proteomes" id="UP001150942"/>
    </source>
</evidence>
<dbReference type="Proteomes" id="UP001150942">
    <property type="component" value="Unassembled WGS sequence"/>
</dbReference>
<name>A0A9W9MJ55_9EURO</name>
<accession>A0A9W9MJ55</accession>
<dbReference type="PANTHER" id="PTHR35394:SF5">
    <property type="entry name" value="DUF3176 DOMAIN-CONTAINING PROTEIN"/>
    <property type="match status" value="1"/>
</dbReference>
<dbReference type="PANTHER" id="PTHR35394">
    <property type="entry name" value="DUF3176 DOMAIN-CONTAINING PROTEIN"/>
    <property type="match status" value="1"/>
</dbReference>
<evidence type="ECO:0000313" key="1">
    <source>
        <dbReference type="EMBL" id="KAJ5202289.1"/>
    </source>
</evidence>
<proteinExistence type="predicted"/>
<protein>
    <submittedName>
        <fullName evidence="1">Uncharacterized protein</fullName>
    </submittedName>
</protein>